<reference evidence="1 2" key="1">
    <citation type="submission" date="2018-03" db="EMBL/GenBank/DDBJ databases">
        <title>Bioinformatic expansion and discovery of thiopeptide antibiotics.</title>
        <authorList>
            <person name="Schwalen C.J."/>
            <person name="Hudson G.A."/>
            <person name="Mitchell D.A."/>
        </authorList>
    </citation>
    <scope>NUCLEOTIDE SEQUENCE [LARGE SCALE GENOMIC DNA]</scope>
    <source>
        <strain evidence="1 2">NRRL 8041</strain>
    </source>
</reference>
<gene>
    <name evidence="1" type="ORF">C7C45_32665</name>
</gene>
<evidence type="ECO:0000313" key="2">
    <source>
        <dbReference type="Proteomes" id="UP000248333"/>
    </source>
</evidence>
<name>A0A318NT45_9ACTN</name>
<evidence type="ECO:0000313" key="1">
    <source>
        <dbReference type="EMBL" id="PYC62831.1"/>
    </source>
</evidence>
<dbReference type="EMBL" id="PYBV01000075">
    <property type="protein sequence ID" value="PYC62831.1"/>
    <property type="molecule type" value="Genomic_DNA"/>
</dbReference>
<accession>A0A318NT45</accession>
<organism evidence="1 2">
    <name type="scientific">Micromonospora arborensis</name>
    <dbReference type="NCBI Taxonomy" id="2116518"/>
    <lineage>
        <taxon>Bacteria</taxon>
        <taxon>Bacillati</taxon>
        <taxon>Actinomycetota</taxon>
        <taxon>Actinomycetes</taxon>
        <taxon>Micromonosporales</taxon>
        <taxon>Micromonosporaceae</taxon>
        <taxon>Micromonospora</taxon>
    </lineage>
</organism>
<proteinExistence type="predicted"/>
<dbReference type="Proteomes" id="UP000248333">
    <property type="component" value="Unassembled WGS sequence"/>
</dbReference>
<sequence length="258" mass="28535">MYYARTGRYRSPLPPISAAEARRVRETSVDDDAWSARWTHQFTDLLQAVGDGPMYAGRWTLAWGMPSWSVAAHWHRLPAVDPDQGHITWFGYGDPVEDQRDILPLRRLSPHGAARVRSYRRQVREGVLPPALLWWVSGLDILLVLDGHDRIAAALAEHTVPAVVVLAPAPGPTWAAGADRHIVREYEGRLQALQPAANHGDELAKANIANITRRFAGQLNDVARSEGRTRAWPLPGGRAAWQQQAAQLAPDWTIGPAG</sequence>
<keyword evidence="2" id="KW-1185">Reference proteome</keyword>
<comment type="caution">
    <text evidence="1">The sequence shown here is derived from an EMBL/GenBank/DDBJ whole genome shotgun (WGS) entry which is preliminary data.</text>
</comment>
<dbReference type="AlphaFoldDB" id="A0A318NT45"/>
<protein>
    <submittedName>
        <fullName evidence="1">Uncharacterized protein</fullName>
    </submittedName>
</protein>